<comment type="catalytic activity">
    <reaction evidence="6">
        <text>hydrogencarbonate + H(+) = CO2 + H2O</text>
        <dbReference type="Rhea" id="RHEA:10748"/>
        <dbReference type="ChEBI" id="CHEBI:15377"/>
        <dbReference type="ChEBI" id="CHEBI:15378"/>
        <dbReference type="ChEBI" id="CHEBI:16526"/>
        <dbReference type="ChEBI" id="CHEBI:17544"/>
        <dbReference type="EC" id="4.2.1.1"/>
    </reaction>
</comment>
<dbReference type="PROSITE" id="PS51144">
    <property type="entry name" value="ALPHA_CA_2"/>
    <property type="match status" value="1"/>
</dbReference>
<dbReference type="RefSeq" id="WP_013033119.1">
    <property type="nucleotide sequence ID" value="NC_013960.1"/>
</dbReference>
<name>D5C531_NITHN</name>
<dbReference type="EMBL" id="CP001798">
    <property type="protein sequence ID" value="ADE15254.1"/>
    <property type="molecule type" value="Genomic_DNA"/>
</dbReference>
<protein>
    <recommendedName>
        <fullName evidence="2">carbonic anhydrase</fullName>
        <ecNumber evidence="2">4.2.1.1</ecNumber>
    </recommendedName>
</protein>
<dbReference type="HOGENOM" id="CLU_039326_0_2_6"/>
<dbReference type="InterPro" id="IPR001148">
    <property type="entry name" value="CA_dom"/>
</dbReference>
<evidence type="ECO:0000256" key="7">
    <source>
        <dbReference type="SAM" id="SignalP"/>
    </source>
</evidence>
<feature type="domain" description="Alpha-carbonic anhydrase" evidence="8">
    <location>
        <begin position="57"/>
        <end position="299"/>
    </location>
</feature>
<proteinExistence type="inferred from homology"/>
<keyword evidence="4" id="KW-0862">Zinc</keyword>
<reference evidence="10" key="1">
    <citation type="submission" date="2010-04" db="EMBL/GenBank/DDBJ databases">
        <title>Complete genome sequence of Nitrosococcus halophilus Nc4, a salt-adapted, aerobic obligate ammonia-oxidizing sulfur purple bacterium.</title>
        <authorList>
            <consortium name="US DOE Joint Genome Institute"/>
            <person name="Campbell M.A."/>
            <person name="Malfatti S.A."/>
            <person name="Chain P.S.G."/>
            <person name="Heidelberg J.F."/>
            <person name="Ward B.B."/>
            <person name="Klotz M.G."/>
        </authorList>
    </citation>
    <scope>NUCLEOTIDE SEQUENCE [LARGE SCALE GENOMIC DNA]</scope>
    <source>
        <strain evidence="10">Nc4</strain>
    </source>
</reference>
<dbReference type="Pfam" id="PF00194">
    <property type="entry name" value="Carb_anhydrase"/>
    <property type="match status" value="1"/>
</dbReference>
<dbReference type="InterPro" id="IPR041891">
    <property type="entry name" value="Alpha_CA_prokaryot-like"/>
</dbReference>
<dbReference type="PANTHER" id="PTHR18952:SF265">
    <property type="entry name" value="CARBONIC ANHYDRASE"/>
    <property type="match status" value="1"/>
</dbReference>
<feature type="signal peptide" evidence="7">
    <location>
        <begin position="1"/>
        <end position="23"/>
    </location>
</feature>
<evidence type="ECO:0000259" key="8">
    <source>
        <dbReference type="PROSITE" id="PS51144"/>
    </source>
</evidence>
<evidence type="ECO:0000256" key="5">
    <source>
        <dbReference type="ARBA" id="ARBA00023239"/>
    </source>
</evidence>
<feature type="chain" id="PRO_5003070348" description="carbonic anhydrase" evidence="7">
    <location>
        <begin position="24"/>
        <end position="306"/>
    </location>
</feature>
<dbReference type="Proteomes" id="UP000001844">
    <property type="component" value="Chromosome"/>
</dbReference>
<sequence length="306" mass="35086">MKESWKLIAIVMLSLSVIAPSSADQQNLFRGLPLSAEADINLNLEYRHMPRGREDEIIWGYEDFNGPDKWAELDPSFYLCSEGMSQSPIDIDPMTVIPQALPDIGFSYQPTSVHVFNNGRTIELEYDPGSFIEIIEEDEFEGEGERYDLHQLHFHSYSEHTLALGARFDMEMHLVHLSTDPGSDTPVAVVTAFIREGEENQVLKRVWKNLPKHEGDEFYLPFSLNIDDALPTDRRTYRYKGSFTTPPCTEGVQWVVLKQPIEMSQEQIEKFRKILNHSCCDNNYRPTQPLNGRQILFDTTQGGLPE</sequence>
<comment type="similarity">
    <text evidence="1">Belongs to the alpha-carbonic anhydrase family.</text>
</comment>
<dbReference type="SUPFAM" id="SSF51069">
    <property type="entry name" value="Carbonic anhydrase"/>
    <property type="match status" value="1"/>
</dbReference>
<accession>D5C531</accession>
<dbReference type="AlphaFoldDB" id="D5C531"/>
<dbReference type="PANTHER" id="PTHR18952">
    <property type="entry name" value="CARBONIC ANHYDRASE"/>
    <property type="match status" value="1"/>
</dbReference>
<dbReference type="InterPro" id="IPR023561">
    <property type="entry name" value="Carbonic_anhydrase_a-class"/>
</dbReference>
<evidence type="ECO:0000256" key="6">
    <source>
        <dbReference type="ARBA" id="ARBA00048348"/>
    </source>
</evidence>
<evidence type="ECO:0000256" key="2">
    <source>
        <dbReference type="ARBA" id="ARBA00012925"/>
    </source>
</evidence>
<dbReference type="Gene3D" id="3.10.200.10">
    <property type="entry name" value="Alpha carbonic anhydrase"/>
    <property type="match status" value="1"/>
</dbReference>
<dbReference type="eggNOG" id="COG3338">
    <property type="taxonomic scope" value="Bacteria"/>
</dbReference>
<gene>
    <name evidence="9" type="ordered locus">Nhal_2155</name>
</gene>
<dbReference type="KEGG" id="nhl:Nhal_2155"/>
<dbReference type="STRING" id="472759.Nhal_2155"/>
<dbReference type="SMART" id="SM01057">
    <property type="entry name" value="Carb_anhydrase"/>
    <property type="match status" value="1"/>
</dbReference>
<evidence type="ECO:0000256" key="3">
    <source>
        <dbReference type="ARBA" id="ARBA00022723"/>
    </source>
</evidence>
<keyword evidence="10" id="KW-1185">Reference proteome</keyword>
<keyword evidence="3" id="KW-0479">Metal-binding</keyword>
<dbReference type="GO" id="GO:0008270">
    <property type="term" value="F:zinc ion binding"/>
    <property type="evidence" value="ECO:0007669"/>
    <property type="project" value="InterPro"/>
</dbReference>
<dbReference type="GO" id="GO:0004089">
    <property type="term" value="F:carbonate dehydratase activity"/>
    <property type="evidence" value="ECO:0007669"/>
    <property type="project" value="UniProtKB-EC"/>
</dbReference>
<organism evidence="9 10">
    <name type="scientific">Nitrosococcus halophilus (strain Nc4)</name>
    <dbReference type="NCBI Taxonomy" id="472759"/>
    <lineage>
        <taxon>Bacteria</taxon>
        <taxon>Pseudomonadati</taxon>
        <taxon>Pseudomonadota</taxon>
        <taxon>Gammaproteobacteria</taxon>
        <taxon>Chromatiales</taxon>
        <taxon>Chromatiaceae</taxon>
        <taxon>Nitrosococcus</taxon>
    </lineage>
</organism>
<keyword evidence="5" id="KW-0456">Lyase</keyword>
<dbReference type="EC" id="4.2.1.1" evidence="2"/>
<evidence type="ECO:0000313" key="10">
    <source>
        <dbReference type="Proteomes" id="UP000001844"/>
    </source>
</evidence>
<dbReference type="CDD" id="cd03124">
    <property type="entry name" value="alpha_CA_prokaryotic_like"/>
    <property type="match status" value="1"/>
</dbReference>
<evidence type="ECO:0000313" key="9">
    <source>
        <dbReference type="EMBL" id="ADE15254.1"/>
    </source>
</evidence>
<dbReference type="InterPro" id="IPR036398">
    <property type="entry name" value="CA_dom_sf"/>
</dbReference>
<evidence type="ECO:0000256" key="1">
    <source>
        <dbReference type="ARBA" id="ARBA00010718"/>
    </source>
</evidence>
<keyword evidence="7" id="KW-0732">Signal</keyword>
<evidence type="ECO:0000256" key="4">
    <source>
        <dbReference type="ARBA" id="ARBA00022833"/>
    </source>
</evidence>